<evidence type="ECO:0000313" key="3">
    <source>
        <dbReference type="Proteomes" id="UP001329151"/>
    </source>
</evidence>
<sequence length="257" mass="29873">MFNVSPAIKDILLQSEKLIENGRRDLAFQLVKTTFQSTESDPDSVRKVDRLVLGRKLAELHPLWWQDLGNSSLCLRRTRASDAAFYKEIFSNEDWARRYNRQKPWRGNLEKALERTGQQSPLQSGSLFWVIERPGGRSIGLASLTSIDQKNQKAELSLGLLDSHSEVETAKALFWIMQFAFQQIQLNRLYVYIYTDNAPVRRVLEKFGFELEGTLRDHFYLPPGQFFDVWVMGLNRADVHNNERIKKLAARWVGWII</sequence>
<dbReference type="Proteomes" id="UP001329151">
    <property type="component" value="Chromosome"/>
</dbReference>
<dbReference type="KEGG" id="lto:RGQ30_02570"/>
<dbReference type="GO" id="GO:0005737">
    <property type="term" value="C:cytoplasm"/>
    <property type="evidence" value="ECO:0007669"/>
    <property type="project" value="TreeGrafter"/>
</dbReference>
<dbReference type="PANTHER" id="PTHR43441">
    <property type="entry name" value="RIBOSOMAL-PROTEIN-SERINE ACETYLTRANSFERASE"/>
    <property type="match status" value="1"/>
</dbReference>
<dbReference type="Gene3D" id="3.40.630.30">
    <property type="match status" value="1"/>
</dbReference>
<evidence type="ECO:0000259" key="1">
    <source>
        <dbReference type="PROSITE" id="PS51186"/>
    </source>
</evidence>
<dbReference type="Pfam" id="PF13302">
    <property type="entry name" value="Acetyltransf_3"/>
    <property type="match status" value="1"/>
</dbReference>
<dbReference type="InterPro" id="IPR000182">
    <property type="entry name" value="GNAT_dom"/>
</dbReference>
<name>A0AA86JDD1_9BURK</name>
<dbReference type="InterPro" id="IPR016181">
    <property type="entry name" value="Acyl_CoA_acyltransferase"/>
</dbReference>
<dbReference type="GO" id="GO:0008999">
    <property type="term" value="F:protein-N-terminal-alanine acetyltransferase activity"/>
    <property type="evidence" value="ECO:0007669"/>
    <property type="project" value="TreeGrafter"/>
</dbReference>
<dbReference type="PROSITE" id="PS51186">
    <property type="entry name" value="GNAT"/>
    <property type="match status" value="1"/>
</dbReference>
<gene>
    <name evidence="2" type="ORF">RGQ30_02570</name>
</gene>
<dbReference type="SUPFAM" id="SSF55729">
    <property type="entry name" value="Acyl-CoA N-acyltransferases (Nat)"/>
    <property type="match status" value="1"/>
</dbReference>
<dbReference type="AlphaFoldDB" id="A0AA86JDD1"/>
<proteinExistence type="predicted"/>
<dbReference type="EMBL" id="AP028947">
    <property type="protein sequence ID" value="BET24756.1"/>
    <property type="molecule type" value="Genomic_DNA"/>
</dbReference>
<evidence type="ECO:0000313" key="2">
    <source>
        <dbReference type="EMBL" id="BET24756.1"/>
    </source>
</evidence>
<dbReference type="InterPro" id="IPR051908">
    <property type="entry name" value="Ribosomal_N-acetyltransferase"/>
</dbReference>
<feature type="domain" description="N-acetyltransferase" evidence="1">
    <location>
        <begin position="73"/>
        <end position="237"/>
    </location>
</feature>
<dbReference type="RefSeq" id="WP_338284637.1">
    <property type="nucleotide sequence ID" value="NZ_AP028947.1"/>
</dbReference>
<organism evidence="2 3">
    <name type="scientific">Limnobacter thiooxidans</name>
    <dbReference type="NCBI Taxonomy" id="131080"/>
    <lineage>
        <taxon>Bacteria</taxon>
        <taxon>Pseudomonadati</taxon>
        <taxon>Pseudomonadota</taxon>
        <taxon>Betaproteobacteria</taxon>
        <taxon>Burkholderiales</taxon>
        <taxon>Burkholderiaceae</taxon>
        <taxon>Limnobacter</taxon>
    </lineage>
</organism>
<keyword evidence="3" id="KW-1185">Reference proteome</keyword>
<dbReference type="GO" id="GO:1990189">
    <property type="term" value="F:protein N-terminal-serine acetyltransferase activity"/>
    <property type="evidence" value="ECO:0007669"/>
    <property type="project" value="TreeGrafter"/>
</dbReference>
<reference evidence="2 3" key="1">
    <citation type="submission" date="2023-10" db="EMBL/GenBank/DDBJ databases">
        <title>Complete Genome Sequence of Limnobacter thiooxidans CS-K2T, Isolated from freshwater lake sediments in Bavaria, Germany.</title>
        <authorList>
            <person name="Naruki M."/>
            <person name="Watanabe A."/>
            <person name="Warashina T."/>
            <person name="Morita T."/>
            <person name="Arakawa K."/>
        </authorList>
    </citation>
    <scope>NUCLEOTIDE SEQUENCE [LARGE SCALE GENOMIC DNA]</scope>
    <source>
        <strain evidence="2 3">CS-K2</strain>
    </source>
</reference>
<protein>
    <recommendedName>
        <fullName evidence="1">N-acetyltransferase domain-containing protein</fullName>
    </recommendedName>
</protein>
<dbReference type="PANTHER" id="PTHR43441:SF11">
    <property type="entry name" value="RIBOSOMAL-PROTEIN-SERINE ACETYLTRANSFERASE"/>
    <property type="match status" value="1"/>
</dbReference>
<accession>A0AA86JDD1</accession>